<accession>A0AAW0KX57</accession>
<dbReference type="Gene3D" id="1.10.220.10">
    <property type="entry name" value="Annexin"/>
    <property type="match status" value="6"/>
</dbReference>
<dbReference type="GO" id="GO:0001786">
    <property type="term" value="F:phosphatidylserine binding"/>
    <property type="evidence" value="ECO:0007669"/>
    <property type="project" value="TreeGrafter"/>
</dbReference>
<evidence type="ECO:0000256" key="7">
    <source>
        <dbReference type="RuleBase" id="RU003540"/>
    </source>
</evidence>
<evidence type="ECO:0000256" key="4">
    <source>
        <dbReference type="ARBA" id="ARBA00022837"/>
    </source>
</evidence>
<dbReference type="GO" id="GO:0009409">
    <property type="term" value="P:response to cold"/>
    <property type="evidence" value="ECO:0007669"/>
    <property type="project" value="TreeGrafter"/>
</dbReference>
<comment type="domain">
    <text evidence="7">A pair of annexin repeats may form one binding site for calcium and phospholipid.</text>
</comment>
<comment type="caution">
    <text evidence="8">The sequence shown here is derived from an EMBL/GenBank/DDBJ whole genome shotgun (WGS) entry which is preliminary data.</text>
</comment>
<evidence type="ECO:0000313" key="9">
    <source>
        <dbReference type="Proteomes" id="UP000237347"/>
    </source>
</evidence>
<keyword evidence="4 7" id="KW-0106">Calcium</keyword>
<dbReference type="FunFam" id="1.10.220.10:FF:000002">
    <property type="entry name" value="Annexin"/>
    <property type="match status" value="2"/>
</dbReference>
<dbReference type="SUPFAM" id="SSF47874">
    <property type="entry name" value="Annexin"/>
    <property type="match status" value="2"/>
</dbReference>
<dbReference type="PROSITE" id="PS51897">
    <property type="entry name" value="ANNEXIN_2"/>
    <property type="match status" value="6"/>
</dbReference>
<organism evidence="8 9">
    <name type="scientific">Quercus suber</name>
    <name type="common">Cork oak</name>
    <dbReference type="NCBI Taxonomy" id="58331"/>
    <lineage>
        <taxon>Eukaryota</taxon>
        <taxon>Viridiplantae</taxon>
        <taxon>Streptophyta</taxon>
        <taxon>Embryophyta</taxon>
        <taxon>Tracheophyta</taxon>
        <taxon>Spermatophyta</taxon>
        <taxon>Magnoliopsida</taxon>
        <taxon>eudicotyledons</taxon>
        <taxon>Gunneridae</taxon>
        <taxon>Pentapetalae</taxon>
        <taxon>rosids</taxon>
        <taxon>fabids</taxon>
        <taxon>Fagales</taxon>
        <taxon>Fagaceae</taxon>
        <taxon>Quercus</taxon>
    </lineage>
</organism>
<dbReference type="PROSITE" id="PS00223">
    <property type="entry name" value="ANNEXIN_1"/>
    <property type="match status" value="1"/>
</dbReference>
<proteinExistence type="inferred from homology"/>
<keyword evidence="5 7" id="KW-0041">Annexin</keyword>
<dbReference type="EMBL" id="PKMF04000195">
    <property type="protein sequence ID" value="KAK7843864.1"/>
    <property type="molecule type" value="Genomic_DNA"/>
</dbReference>
<evidence type="ECO:0000256" key="1">
    <source>
        <dbReference type="ARBA" id="ARBA00007831"/>
    </source>
</evidence>
<evidence type="ECO:0000256" key="6">
    <source>
        <dbReference type="ARBA" id="ARBA00023302"/>
    </source>
</evidence>
<dbReference type="InterPro" id="IPR037104">
    <property type="entry name" value="Annexin_sf"/>
</dbReference>
<dbReference type="FunFam" id="1.10.220.10:FF:000015">
    <property type="entry name" value="Annexin"/>
    <property type="match status" value="1"/>
</dbReference>
<protein>
    <recommendedName>
        <fullName evidence="7">Annexin</fullName>
    </recommendedName>
</protein>
<keyword evidence="2" id="KW-0479">Metal-binding</keyword>
<dbReference type="InterPro" id="IPR018252">
    <property type="entry name" value="Annexin_repeat_CS"/>
</dbReference>
<dbReference type="GO" id="GO:0005886">
    <property type="term" value="C:plasma membrane"/>
    <property type="evidence" value="ECO:0007669"/>
    <property type="project" value="TreeGrafter"/>
</dbReference>
<dbReference type="GO" id="GO:0009414">
    <property type="term" value="P:response to water deprivation"/>
    <property type="evidence" value="ECO:0007669"/>
    <property type="project" value="TreeGrafter"/>
</dbReference>
<sequence>MSTVTIPPVLTSPRDDAMHLHRAFKGFGCDTEAIINILAHRDATQRALIQQEYRAMYSEDLNKRLSSELSNNVKKAVLLWVHDPATRDATIVRQALSGDIVDLKAATEVICSRTPSQIQQIKQIYFSKFGTYLEHDIEYQASGDHKKLLLAYLSTPRYEGPEVDKLMVEKDAKALFKAGEKKLGTDENTFIHIFSGRSRAQLVAVDSAYHNFYGNSLKKAVKKETSGNFEFALLTILQCAHNPGKYFAKVLHNAMKGLGTNDTTLIRIVVTRAEIDMQYIKAEYQKKYGKTLNDALLLAYLSTPRYEGPEVDKLMVEKDAKALFKAGEKKLGTDENTFIHIFSGRSRAQLVAVDSAYHNFYGNSLKKAIKKETSGNFEFALLTILQCAHNPGKYFAKVLHNAMKGLGTNDTTLIRIVVTRAEIDMQYIKAEYQKKYGKTLNDAVRSETSGHYRAFLLALLGPSH</sequence>
<evidence type="ECO:0000256" key="5">
    <source>
        <dbReference type="ARBA" id="ARBA00023216"/>
    </source>
</evidence>
<keyword evidence="9" id="KW-1185">Reference proteome</keyword>
<dbReference type="GO" id="GO:0009651">
    <property type="term" value="P:response to salt stress"/>
    <property type="evidence" value="ECO:0007669"/>
    <property type="project" value="TreeGrafter"/>
</dbReference>
<dbReference type="AlphaFoldDB" id="A0AAW0KX57"/>
<dbReference type="PANTHER" id="PTHR10502:SF102">
    <property type="entry name" value="ANNEXIN B11"/>
    <property type="match status" value="1"/>
</dbReference>
<dbReference type="InterPro" id="IPR018502">
    <property type="entry name" value="Annexin_repeat"/>
</dbReference>
<dbReference type="FunFam" id="1.10.220.10:FF:000008">
    <property type="entry name" value="Annexin"/>
    <property type="match status" value="1"/>
</dbReference>
<dbReference type="GO" id="GO:0009408">
    <property type="term" value="P:response to heat"/>
    <property type="evidence" value="ECO:0007669"/>
    <property type="project" value="TreeGrafter"/>
</dbReference>
<dbReference type="PRINTS" id="PR00196">
    <property type="entry name" value="ANNEXIN"/>
</dbReference>
<dbReference type="InterPro" id="IPR001464">
    <property type="entry name" value="Annexin"/>
</dbReference>
<dbReference type="GO" id="GO:0005509">
    <property type="term" value="F:calcium ion binding"/>
    <property type="evidence" value="ECO:0007669"/>
    <property type="project" value="InterPro"/>
</dbReference>
<gene>
    <name evidence="8" type="primary">ANN5_1</name>
    <name evidence="8" type="ORF">CFP56_011843</name>
</gene>
<dbReference type="GO" id="GO:0005737">
    <property type="term" value="C:cytoplasm"/>
    <property type="evidence" value="ECO:0007669"/>
    <property type="project" value="TreeGrafter"/>
</dbReference>
<dbReference type="FunFam" id="1.10.220.10:FF:000001">
    <property type="entry name" value="Annexin"/>
    <property type="match status" value="2"/>
</dbReference>
<evidence type="ECO:0000313" key="8">
    <source>
        <dbReference type="EMBL" id="KAK7843864.1"/>
    </source>
</evidence>
<dbReference type="Pfam" id="PF00191">
    <property type="entry name" value="Annexin"/>
    <property type="match status" value="6"/>
</dbReference>
<keyword evidence="3 7" id="KW-0677">Repeat</keyword>
<dbReference type="PANTHER" id="PTHR10502">
    <property type="entry name" value="ANNEXIN"/>
    <property type="match status" value="1"/>
</dbReference>
<reference evidence="8 9" key="1">
    <citation type="journal article" date="2018" name="Sci. Data">
        <title>The draft genome sequence of cork oak.</title>
        <authorList>
            <person name="Ramos A.M."/>
            <person name="Usie A."/>
            <person name="Barbosa P."/>
            <person name="Barros P.M."/>
            <person name="Capote T."/>
            <person name="Chaves I."/>
            <person name="Simoes F."/>
            <person name="Abreu I."/>
            <person name="Carrasquinho I."/>
            <person name="Faro C."/>
            <person name="Guimaraes J.B."/>
            <person name="Mendonca D."/>
            <person name="Nobrega F."/>
            <person name="Rodrigues L."/>
            <person name="Saibo N.J.M."/>
            <person name="Varela M.C."/>
            <person name="Egas C."/>
            <person name="Matos J."/>
            <person name="Miguel C.M."/>
            <person name="Oliveira M.M."/>
            <person name="Ricardo C.P."/>
            <person name="Goncalves S."/>
        </authorList>
    </citation>
    <scope>NUCLEOTIDE SEQUENCE [LARGE SCALE GENOMIC DNA]</scope>
    <source>
        <strain evidence="9">cv. HL8</strain>
    </source>
</reference>
<name>A0AAW0KX57_QUESU</name>
<dbReference type="SMART" id="SM00335">
    <property type="entry name" value="ANX"/>
    <property type="match status" value="6"/>
</dbReference>
<evidence type="ECO:0000256" key="2">
    <source>
        <dbReference type="ARBA" id="ARBA00022723"/>
    </source>
</evidence>
<evidence type="ECO:0000256" key="3">
    <source>
        <dbReference type="ARBA" id="ARBA00022737"/>
    </source>
</evidence>
<keyword evidence="6 7" id="KW-0111">Calcium/phospholipid-binding</keyword>
<dbReference type="Proteomes" id="UP000237347">
    <property type="component" value="Unassembled WGS sequence"/>
</dbReference>
<dbReference type="GO" id="GO:0005544">
    <property type="term" value="F:calcium-dependent phospholipid binding"/>
    <property type="evidence" value="ECO:0007669"/>
    <property type="project" value="UniProtKB-KW"/>
</dbReference>
<comment type="similarity">
    <text evidence="1 7">Belongs to the annexin family.</text>
</comment>